<comment type="caution">
    <text evidence="2">The sequence shown here is derived from an EMBL/GenBank/DDBJ whole genome shotgun (WGS) entry which is preliminary data.</text>
</comment>
<protein>
    <submittedName>
        <fullName evidence="2">Uncharacterized protein</fullName>
    </submittedName>
</protein>
<feature type="non-terminal residue" evidence="2">
    <location>
        <position position="194"/>
    </location>
</feature>
<evidence type="ECO:0000313" key="3">
    <source>
        <dbReference type="Proteomes" id="UP000280296"/>
    </source>
</evidence>
<dbReference type="RefSeq" id="WP_126727736.1">
    <property type="nucleotide sequence ID" value="NZ_RYZH01000064.1"/>
</dbReference>
<evidence type="ECO:0000256" key="1">
    <source>
        <dbReference type="SAM" id="Phobius"/>
    </source>
</evidence>
<reference evidence="2 3" key="1">
    <citation type="submission" date="2018-12" db="EMBL/GenBank/DDBJ databases">
        <authorList>
            <person name="Toschakov S.V."/>
        </authorList>
    </citation>
    <scope>NUCLEOTIDE SEQUENCE [LARGE SCALE GENOMIC DNA]</scope>
    <source>
        <strain evidence="2 3">GM2012</strain>
    </source>
</reference>
<proteinExistence type="predicted"/>
<sequence>MGGIGARRRAVGGQVGRDRWRVVVPGWPQWRRGQRRRGMVLLGSYLSALGVGLFAWGTGLGAVLLGFAMFAHWASVADAIRQAAFPGFGPWAPGFSAAMGLGAGAYAPALAVTLQVAFPAWTPGGGFLVDRSAFDSREPEAGHWVWLEATAPERPRTVAQVVGVGGQQVSWVNGALWVDGFRSSVEVEPAGAGR</sequence>
<keyword evidence="1" id="KW-0472">Membrane</keyword>
<gene>
    <name evidence="2" type="ORF">TsocGM_22645</name>
</gene>
<dbReference type="AlphaFoldDB" id="A0A432MDS7"/>
<dbReference type="Proteomes" id="UP000280296">
    <property type="component" value="Unassembled WGS sequence"/>
</dbReference>
<keyword evidence="3" id="KW-1185">Reference proteome</keyword>
<keyword evidence="1" id="KW-0812">Transmembrane</keyword>
<accession>A0A432MDS7</accession>
<dbReference type="OrthoDB" id="274715at2"/>
<organism evidence="2 3">
    <name type="scientific">Tautonia sociabilis</name>
    <dbReference type="NCBI Taxonomy" id="2080755"/>
    <lineage>
        <taxon>Bacteria</taxon>
        <taxon>Pseudomonadati</taxon>
        <taxon>Planctomycetota</taxon>
        <taxon>Planctomycetia</taxon>
        <taxon>Isosphaerales</taxon>
        <taxon>Isosphaeraceae</taxon>
        <taxon>Tautonia</taxon>
    </lineage>
</organism>
<dbReference type="EMBL" id="RYZH01000064">
    <property type="protein sequence ID" value="RUL83092.1"/>
    <property type="molecule type" value="Genomic_DNA"/>
</dbReference>
<evidence type="ECO:0000313" key="2">
    <source>
        <dbReference type="EMBL" id="RUL83092.1"/>
    </source>
</evidence>
<reference evidence="2 3" key="2">
    <citation type="submission" date="2019-01" db="EMBL/GenBank/DDBJ databases">
        <title>Tautonia sociabilis, a novel thermotolerant planctomycete of Isosphaeraceae family, isolated from a 4000 m deep subterranean habitat.</title>
        <authorList>
            <person name="Kovaleva O.L."/>
            <person name="Elcheninov A.G."/>
            <person name="Van Heerden E."/>
            <person name="Toshchakov S.V."/>
            <person name="Novikov A."/>
            <person name="Bonch-Osmolovskaya E.A."/>
            <person name="Kublanov I.V."/>
        </authorList>
    </citation>
    <scope>NUCLEOTIDE SEQUENCE [LARGE SCALE GENOMIC DNA]</scope>
    <source>
        <strain evidence="2 3">GM2012</strain>
    </source>
</reference>
<name>A0A432MDS7_9BACT</name>
<feature type="transmembrane region" description="Helical" evidence="1">
    <location>
        <begin position="40"/>
        <end position="73"/>
    </location>
</feature>
<keyword evidence="1" id="KW-1133">Transmembrane helix</keyword>